<gene>
    <name evidence="1" type="ORF">BDR25DRAFT_338671</name>
</gene>
<protein>
    <submittedName>
        <fullName evidence="1">Copper homeostasis protein</fullName>
    </submittedName>
</protein>
<keyword evidence="2" id="KW-1185">Reference proteome</keyword>
<evidence type="ECO:0000313" key="2">
    <source>
        <dbReference type="Proteomes" id="UP000799755"/>
    </source>
</evidence>
<comment type="caution">
    <text evidence="1">The sequence shown here is derived from an EMBL/GenBank/DDBJ whole genome shotgun (WGS) entry which is preliminary data.</text>
</comment>
<dbReference type="EMBL" id="MU003492">
    <property type="protein sequence ID" value="KAF2477973.1"/>
    <property type="molecule type" value="Genomic_DNA"/>
</dbReference>
<organism evidence="1 2">
    <name type="scientific">Lindgomyces ingoldianus</name>
    <dbReference type="NCBI Taxonomy" id="673940"/>
    <lineage>
        <taxon>Eukaryota</taxon>
        <taxon>Fungi</taxon>
        <taxon>Dikarya</taxon>
        <taxon>Ascomycota</taxon>
        <taxon>Pezizomycotina</taxon>
        <taxon>Dothideomycetes</taxon>
        <taxon>Pleosporomycetidae</taxon>
        <taxon>Pleosporales</taxon>
        <taxon>Lindgomycetaceae</taxon>
        <taxon>Lindgomyces</taxon>
    </lineage>
</organism>
<proteinExistence type="predicted"/>
<dbReference type="Proteomes" id="UP000799755">
    <property type="component" value="Unassembled WGS sequence"/>
</dbReference>
<evidence type="ECO:0000313" key="1">
    <source>
        <dbReference type="EMBL" id="KAF2477973.1"/>
    </source>
</evidence>
<reference evidence="1" key="1">
    <citation type="journal article" date="2020" name="Stud. Mycol.">
        <title>101 Dothideomycetes genomes: a test case for predicting lifestyles and emergence of pathogens.</title>
        <authorList>
            <person name="Haridas S."/>
            <person name="Albert R."/>
            <person name="Binder M."/>
            <person name="Bloem J."/>
            <person name="Labutti K."/>
            <person name="Salamov A."/>
            <person name="Andreopoulos B."/>
            <person name="Baker S."/>
            <person name="Barry K."/>
            <person name="Bills G."/>
            <person name="Bluhm B."/>
            <person name="Cannon C."/>
            <person name="Castanera R."/>
            <person name="Culley D."/>
            <person name="Daum C."/>
            <person name="Ezra D."/>
            <person name="Gonzalez J."/>
            <person name="Henrissat B."/>
            <person name="Kuo A."/>
            <person name="Liang C."/>
            <person name="Lipzen A."/>
            <person name="Lutzoni F."/>
            <person name="Magnuson J."/>
            <person name="Mondo S."/>
            <person name="Nolan M."/>
            <person name="Ohm R."/>
            <person name="Pangilinan J."/>
            <person name="Park H.-J."/>
            <person name="Ramirez L."/>
            <person name="Alfaro M."/>
            <person name="Sun H."/>
            <person name="Tritt A."/>
            <person name="Yoshinaga Y."/>
            <person name="Zwiers L.-H."/>
            <person name="Turgeon B."/>
            <person name="Goodwin S."/>
            <person name="Spatafora J."/>
            <person name="Crous P."/>
            <person name="Grigoriev I."/>
        </authorList>
    </citation>
    <scope>NUCLEOTIDE SEQUENCE</scope>
    <source>
        <strain evidence="1">ATCC 200398</strain>
    </source>
</reference>
<name>A0ACB6RFA7_9PLEO</name>
<sequence length="220" mass="24006">MLEIACFNASSAVAAAKAGADRIELCVDYTAGGTTPTQDSLRETRVKINIPVNVMIRPRSGNFIYSEEEFKQMSLEIQMLKPAASGFVFGILDDQNHVDLERNRALVGLAAPLPCTFHRAFDLVPDFHEATENIITCGFKSILTSGGMADAVSGAGVVGELWKNFGDRIDFILGGGVRSTNVESLRQTKINWYHSAAITKPGEEVDEEEVVQLQTALKRK</sequence>
<accession>A0ACB6RFA7</accession>